<feature type="transmembrane region" description="Helical" evidence="11">
    <location>
        <begin position="142"/>
        <end position="159"/>
    </location>
</feature>
<dbReference type="KEGG" id="pbv:AR543_03845"/>
<dbReference type="PANTHER" id="PTHR43047:SF72">
    <property type="entry name" value="OSMOSENSING HISTIDINE PROTEIN KINASE SLN1"/>
    <property type="match status" value="1"/>
</dbReference>
<dbReference type="SUPFAM" id="SSF55874">
    <property type="entry name" value="ATPase domain of HSP90 chaperone/DNA topoisomerase II/histidine kinase"/>
    <property type="match status" value="1"/>
</dbReference>
<dbReference type="InterPro" id="IPR004358">
    <property type="entry name" value="Sig_transdc_His_kin-like_C"/>
</dbReference>
<evidence type="ECO:0000313" key="17">
    <source>
        <dbReference type="Proteomes" id="UP000078148"/>
    </source>
</evidence>
<dbReference type="CDD" id="cd00082">
    <property type="entry name" value="HisKA"/>
    <property type="match status" value="1"/>
</dbReference>
<keyword evidence="5" id="KW-0808">Transferase</keyword>
<feature type="transmembrane region" description="Helical" evidence="11">
    <location>
        <begin position="43"/>
        <end position="67"/>
    </location>
</feature>
<comment type="similarity">
    <text evidence="2">In the N-terminal section; belongs to the phytochrome family.</text>
</comment>
<dbReference type="GO" id="GO:0000155">
    <property type="term" value="F:phosphorelay sensor kinase activity"/>
    <property type="evidence" value="ECO:0007669"/>
    <property type="project" value="InterPro"/>
</dbReference>
<feature type="domain" description="PAC" evidence="14">
    <location>
        <begin position="326"/>
        <end position="377"/>
    </location>
</feature>
<name>A0A172ZCK9_9BACL</name>
<evidence type="ECO:0000256" key="11">
    <source>
        <dbReference type="PROSITE-ProRule" id="PRU00244"/>
    </source>
</evidence>
<dbReference type="Gene3D" id="3.30.450.20">
    <property type="entry name" value="PAS domain"/>
    <property type="match status" value="1"/>
</dbReference>
<feature type="domain" description="PAS" evidence="13">
    <location>
        <begin position="254"/>
        <end position="324"/>
    </location>
</feature>
<feature type="transmembrane region" description="Helical" evidence="11">
    <location>
        <begin position="12"/>
        <end position="31"/>
    </location>
</feature>
<feature type="transmembrane region" description="Helical" evidence="11">
    <location>
        <begin position="179"/>
        <end position="201"/>
    </location>
</feature>
<dbReference type="CDD" id="cd00130">
    <property type="entry name" value="PAS"/>
    <property type="match status" value="1"/>
</dbReference>
<feature type="domain" description="Histidine kinase" evidence="12">
    <location>
        <begin position="395"/>
        <end position="621"/>
    </location>
</feature>
<dbReference type="InterPro" id="IPR036890">
    <property type="entry name" value="HATPase_C_sf"/>
</dbReference>
<dbReference type="Pfam" id="PF08448">
    <property type="entry name" value="PAS_4"/>
    <property type="match status" value="1"/>
</dbReference>
<evidence type="ECO:0000256" key="5">
    <source>
        <dbReference type="ARBA" id="ARBA00022679"/>
    </source>
</evidence>
<dbReference type="Pfam" id="PF02518">
    <property type="entry name" value="HATPase_c"/>
    <property type="match status" value="1"/>
</dbReference>
<dbReference type="SUPFAM" id="SSF47384">
    <property type="entry name" value="Homodimeric domain of signal transducing histidine kinase"/>
    <property type="match status" value="1"/>
</dbReference>
<keyword evidence="4" id="KW-0597">Phosphoprotein</keyword>
<protein>
    <recommendedName>
        <fullName evidence="10">Circadian input-output histidine kinase CikA</fullName>
        <ecNumber evidence="3">2.7.13.3</ecNumber>
    </recommendedName>
</protein>
<keyword evidence="8" id="KW-0067">ATP-binding</keyword>
<evidence type="ECO:0000256" key="3">
    <source>
        <dbReference type="ARBA" id="ARBA00012438"/>
    </source>
</evidence>
<dbReference type="SUPFAM" id="SSF55785">
    <property type="entry name" value="PYP-like sensor domain (PAS domain)"/>
    <property type="match status" value="1"/>
</dbReference>
<dbReference type="InterPro" id="IPR003594">
    <property type="entry name" value="HATPase_dom"/>
</dbReference>
<feature type="transmembrane region" description="Helical" evidence="11">
    <location>
        <begin position="221"/>
        <end position="242"/>
    </location>
</feature>
<dbReference type="PANTHER" id="PTHR43047">
    <property type="entry name" value="TWO-COMPONENT HISTIDINE PROTEIN KINASE"/>
    <property type="match status" value="1"/>
</dbReference>
<dbReference type="InterPro" id="IPR005330">
    <property type="entry name" value="MHYT_dom"/>
</dbReference>
<dbReference type="NCBIfam" id="TIGR00229">
    <property type="entry name" value="sensory_box"/>
    <property type="match status" value="1"/>
</dbReference>
<dbReference type="InterPro" id="IPR036097">
    <property type="entry name" value="HisK_dim/P_sf"/>
</dbReference>
<dbReference type="InterPro" id="IPR000700">
    <property type="entry name" value="PAS-assoc_C"/>
</dbReference>
<dbReference type="EMBL" id="CP013023">
    <property type="protein sequence ID" value="ANF95243.1"/>
    <property type="molecule type" value="Genomic_DNA"/>
</dbReference>
<evidence type="ECO:0000256" key="8">
    <source>
        <dbReference type="ARBA" id="ARBA00022840"/>
    </source>
</evidence>
<accession>A0A172ZCK9</accession>
<dbReference type="InterPro" id="IPR000014">
    <property type="entry name" value="PAS"/>
</dbReference>
<dbReference type="EC" id="2.7.13.3" evidence="3"/>
<dbReference type="PROSITE" id="PS50112">
    <property type="entry name" value="PAS"/>
    <property type="match status" value="1"/>
</dbReference>
<dbReference type="FunFam" id="3.30.565.10:FF:000010">
    <property type="entry name" value="Sensor histidine kinase RcsC"/>
    <property type="match status" value="1"/>
</dbReference>
<dbReference type="PROSITE" id="PS50109">
    <property type="entry name" value="HIS_KIN"/>
    <property type="match status" value="1"/>
</dbReference>
<dbReference type="InterPro" id="IPR005467">
    <property type="entry name" value="His_kinase_dom"/>
</dbReference>
<dbReference type="InterPro" id="IPR035965">
    <property type="entry name" value="PAS-like_dom_sf"/>
</dbReference>
<evidence type="ECO:0000256" key="7">
    <source>
        <dbReference type="ARBA" id="ARBA00022777"/>
    </source>
</evidence>
<evidence type="ECO:0000256" key="4">
    <source>
        <dbReference type="ARBA" id="ARBA00022553"/>
    </source>
</evidence>
<evidence type="ECO:0000259" key="15">
    <source>
        <dbReference type="PROSITE" id="PS50924"/>
    </source>
</evidence>
<dbReference type="InterPro" id="IPR013656">
    <property type="entry name" value="PAS_4"/>
</dbReference>
<keyword evidence="17" id="KW-1185">Reference proteome</keyword>
<keyword evidence="6" id="KW-0547">Nucleotide-binding</keyword>
<reference evidence="16 17" key="2">
    <citation type="journal article" date="2016" name="Int. J. Syst. Evol. Microbiol.">
        <title>Paenibacillus bovis sp. nov., isolated from raw yak (Bos grunniens) milk.</title>
        <authorList>
            <person name="Gao C."/>
            <person name="Han J."/>
            <person name="Liu Z."/>
            <person name="Xu X."/>
            <person name="Hang F."/>
            <person name="Wu Z."/>
        </authorList>
    </citation>
    <scope>NUCLEOTIDE SEQUENCE [LARGE SCALE GENOMIC DNA]</scope>
    <source>
        <strain evidence="16 17">BD3526</strain>
    </source>
</reference>
<dbReference type="Pfam" id="PF00512">
    <property type="entry name" value="HisKA"/>
    <property type="match status" value="1"/>
</dbReference>
<keyword evidence="11" id="KW-0812">Transmembrane</keyword>
<dbReference type="CDD" id="cd16922">
    <property type="entry name" value="HATPase_EvgS-ArcB-TorS-like"/>
    <property type="match status" value="1"/>
</dbReference>
<evidence type="ECO:0000256" key="10">
    <source>
        <dbReference type="ARBA" id="ARBA00074306"/>
    </source>
</evidence>
<keyword evidence="11" id="KW-1133">Transmembrane helix</keyword>
<dbReference type="SMART" id="SM00388">
    <property type="entry name" value="HisKA"/>
    <property type="match status" value="1"/>
</dbReference>
<dbReference type="GO" id="GO:0005524">
    <property type="term" value="F:ATP binding"/>
    <property type="evidence" value="ECO:0007669"/>
    <property type="project" value="UniProtKB-KW"/>
</dbReference>
<dbReference type="PROSITE" id="PS50113">
    <property type="entry name" value="PAC"/>
    <property type="match status" value="1"/>
</dbReference>
<sequence>MTELQGNYNIPLVLLSLFISFFASYCALYIYERVLILHGRSRLIWIVFGSAIMGLGIWSMHFIGILAYNLPADVHYNPFWLLTSMLLPIIAVLAAFWMISVDFMKTSSLLMGSLWMGFAIVAMHFTGMAAMDMPFQQHYNGWMVGLSVMIAWSASFAALKISARHRHQEQTISRKAKLLMSLLLGSAIAGMHYTGMSALHIHNMYPLPVEHPVQETNEYTLAIMIGGAMLLILVLLMISQILDKRFAFRQAQINQRRYDSIFEHNPDVVLLFNRSGELLRANPAAEKIMGYTMDELKRVSFTDMIIEPYNDMIRDSFRDALHGISHTVEFMLRHRDGQEMWLSSTMVPWVESDGVKDIYTISKDITSRKQAEYDLLHTKQELEEALRVKGDFLAMMSHELRTPLNGVLGMSDVLLEMDLNEEQKEFVGHIHHSGTVLLHVINEVLDYSKLEAGKMSLAREPFSIRQLLEETSGLFSTQVRQKNLELDFSSDDSIPDVVLGDEQRIRQVLINLISNAVKFTFEGGIRMGVHAAPAASDAAEEPVWQFNFTVQDTGIGISEEDQQRLFQPFYQIDSKINRTYEGTGLGLAICKNLIELMDGEIGVRSAEGKGSLFYFIIPMKRYEDQHHDLLWAENLG</sequence>
<evidence type="ECO:0000256" key="2">
    <source>
        <dbReference type="ARBA" id="ARBA00006402"/>
    </source>
</evidence>
<feature type="transmembrane region" description="Helical" evidence="11">
    <location>
        <begin position="109"/>
        <end position="130"/>
    </location>
</feature>
<dbReference type="Proteomes" id="UP000078148">
    <property type="component" value="Chromosome"/>
</dbReference>
<gene>
    <name evidence="16" type="ORF">AR543_03845</name>
</gene>
<organism evidence="16 17">
    <name type="scientific">Paenibacillus bovis</name>
    <dbReference type="NCBI Taxonomy" id="1616788"/>
    <lineage>
        <taxon>Bacteria</taxon>
        <taxon>Bacillati</taxon>
        <taxon>Bacillota</taxon>
        <taxon>Bacilli</taxon>
        <taxon>Bacillales</taxon>
        <taxon>Paenibacillaceae</taxon>
        <taxon>Paenibacillus</taxon>
    </lineage>
</organism>
<feature type="domain" description="MHYT" evidence="15">
    <location>
        <begin position="8"/>
        <end position="202"/>
    </location>
</feature>
<dbReference type="PRINTS" id="PR00344">
    <property type="entry name" value="BCTRLSENSOR"/>
</dbReference>
<evidence type="ECO:0000313" key="16">
    <source>
        <dbReference type="EMBL" id="ANF95243.1"/>
    </source>
</evidence>
<proteinExistence type="inferred from homology"/>
<feature type="transmembrane region" description="Helical" evidence="11">
    <location>
        <begin position="79"/>
        <end position="97"/>
    </location>
</feature>
<dbReference type="AlphaFoldDB" id="A0A172ZCK9"/>
<dbReference type="GO" id="GO:0005886">
    <property type="term" value="C:plasma membrane"/>
    <property type="evidence" value="ECO:0007669"/>
    <property type="project" value="TreeGrafter"/>
</dbReference>
<keyword evidence="11" id="KW-0472">Membrane</keyword>
<evidence type="ECO:0000259" key="12">
    <source>
        <dbReference type="PROSITE" id="PS50109"/>
    </source>
</evidence>
<dbReference type="GO" id="GO:0009927">
    <property type="term" value="F:histidine phosphotransfer kinase activity"/>
    <property type="evidence" value="ECO:0007669"/>
    <property type="project" value="TreeGrafter"/>
</dbReference>
<evidence type="ECO:0000259" key="14">
    <source>
        <dbReference type="PROSITE" id="PS50113"/>
    </source>
</evidence>
<dbReference type="STRING" id="1616788.AR543_03845"/>
<evidence type="ECO:0000256" key="1">
    <source>
        <dbReference type="ARBA" id="ARBA00000085"/>
    </source>
</evidence>
<keyword evidence="7" id="KW-0418">Kinase</keyword>
<dbReference type="PROSITE" id="PS50924">
    <property type="entry name" value="MHYT"/>
    <property type="match status" value="1"/>
</dbReference>
<dbReference type="Gene3D" id="1.10.287.130">
    <property type="match status" value="1"/>
</dbReference>
<evidence type="ECO:0000256" key="6">
    <source>
        <dbReference type="ARBA" id="ARBA00022741"/>
    </source>
</evidence>
<dbReference type="InterPro" id="IPR003661">
    <property type="entry name" value="HisK_dim/P_dom"/>
</dbReference>
<dbReference type="Gene3D" id="3.30.565.10">
    <property type="entry name" value="Histidine kinase-like ATPase, C-terminal domain"/>
    <property type="match status" value="1"/>
</dbReference>
<keyword evidence="9" id="KW-0902">Two-component regulatory system</keyword>
<evidence type="ECO:0000256" key="9">
    <source>
        <dbReference type="ARBA" id="ARBA00023012"/>
    </source>
</evidence>
<comment type="catalytic activity">
    <reaction evidence="1">
        <text>ATP + protein L-histidine = ADP + protein N-phospho-L-histidine.</text>
        <dbReference type="EC" id="2.7.13.3"/>
    </reaction>
</comment>
<evidence type="ECO:0000259" key="13">
    <source>
        <dbReference type="PROSITE" id="PS50112"/>
    </source>
</evidence>
<dbReference type="RefSeq" id="WP_060531988.1">
    <property type="nucleotide sequence ID" value="NZ_CP013023.1"/>
</dbReference>
<dbReference type="SMART" id="SM00091">
    <property type="entry name" value="PAS"/>
    <property type="match status" value="1"/>
</dbReference>
<dbReference type="Pfam" id="PF03707">
    <property type="entry name" value="MHYT"/>
    <property type="match status" value="2"/>
</dbReference>
<reference evidence="17" key="1">
    <citation type="submission" date="2015-10" db="EMBL/GenBank/DDBJ databases">
        <title>Genome of Paenibacillus bovis sp. nov.</title>
        <authorList>
            <person name="Wu Z."/>
            <person name="Gao C."/>
            <person name="Liu Z."/>
            <person name="Zheng H."/>
        </authorList>
    </citation>
    <scope>NUCLEOTIDE SEQUENCE [LARGE SCALE GENOMIC DNA]</scope>
    <source>
        <strain evidence="17">BD3526</strain>
    </source>
</reference>
<dbReference type="OrthoDB" id="9803190at2"/>
<dbReference type="SMART" id="SM00387">
    <property type="entry name" value="HATPase_c"/>
    <property type="match status" value="1"/>
</dbReference>